<feature type="transmembrane region" description="Helical" evidence="6">
    <location>
        <begin position="70"/>
        <end position="91"/>
    </location>
</feature>
<dbReference type="GO" id="GO:0005886">
    <property type="term" value="C:plasma membrane"/>
    <property type="evidence" value="ECO:0007669"/>
    <property type="project" value="TreeGrafter"/>
</dbReference>
<evidence type="ECO:0000313" key="8">
    <source>
        <dbReference type="Proteomes" id="UP000186308"/>
    </source>
</evidence>
<dbReference type="OrthoDB" id="9780088at2"/>
<dbReference type="AlphaFoldDB" id="A0A8G2CNU1"/>
<proteinExistence type="inferred from homology"/>
<evidence type="ECO:0000313" key="7">
    <source>
        <dbReference type="EMBL" id="SIR50310.1"/>
    </source>
</evidence>
<dbReference type="InterPro" id="IPR030191">
    <property type="entry name" value="CodB"/>
</dbReference>
<organism evidence="7 8">
    <name type="scientific">Acidiphilium rubrum</name>
    <dbReference type="NCBI Taxonomy" id="526"/>
    <lineage>
        <taxon>Bacteria</taxon>
        <taxon>Pseudomonadati</taxon>
        <taxon>Pseudomonadota</taxon>
        <taxon>Alphaproteobacteria</taxon>
        <taxon>Acetobacterales</taxon>
        <taxon>Acidocellaceae</taxon>
        <taxon>Acidiphilium</taxon>
    </lineage>
</organism>
<dbReference type="PANTHER" id="PTHR30569">
    <property type="entry name" value="CYTOSINE TRANSPORTER CODB"/>
    <property type="match status" value="1"/>
</dbReference>
<evidence type="ECO:0000256" key="2">
    <source>
        <dbReference type="ARBA" id="ARBA00008974"/>
    </source>
</evidence>
<feature type="transmembrane region" description="Helical" evidence="6">
    <location>
        <begin position="141"/>
        <end position="163"/>
    </location>
</feature>
<feature type="transmembrane region" description="Helical" evidence="6">
    <location>
        <begin position="211"/>
        <end position="232"/>
    </location>
</feature>
<dbReference type="Gene3D" id="1.10.4160.10">
    <property type="entry name" value="Hydantoin permease"/>
    <property type="match status" value="1"/>
</dbReference>
<dbReference type="InterPro" id="IPR001248">
    <property type="entry name" value="Pur-cyt_permease"/>
</dbReference>
<feature type="transmembrane region" description="Helical" evidence="6">
    <location>
        <begin position="244"/>
        <end position="271"/>
    </location>
</feature>
<reference evidence="7 8" key="1">
    <citation type="submission" date="2017-01" db="EMBL/GenBank/DDBJ databases">
        <authorList>
            <person name="Varghese N."/>
            <person name="Submissions S."/>
        </authorList>
    </citation>
    <scope>NUCLEOTIDE SEQUENCE [LARGE SCALE GENOMIC DNA]</scope>
    <source>
        <strain evidence="7 8">ATCC 35905</strain>
    </source>
</reference>
<comment type="caution">
    <text evidence="7">The sequence shown here is derived from an EMBL/GenBank/DDBJ whole genome shotgun (WGS) entry which is preliminary data.</text>
</comment>
<feature type="transmembrane region" description="Helical" evidence="6">
    <location>
        <begin position="390"/>
        <end position="408"/>
    </location>
</feature>
<keyword evidence="8" id="KW-1185">Reference proteome</keyword>
<feature type="transmembrane region" description="Helical" evidence="6">
    <location>
        <begin position="112"/>
        <end position="129"/>
    </location>
</feature>
<comment type="similarity">
    <text evidence="2">Belongs to the purine-cytosine permease (2.A.39) family.</text>
</comment>
<keyword evidence="5 6" id="KW-0472">Membrane</keyword>
<keyword evidence="4 6" id="KW-1133">Transmembrane helix</keyword>
<evidence type="ECO:0000256" key="6">
    <source>
        <dbReference type="SAM" id="Phobius"/>
    </source>
</evidence>
<dbReference type="EMBL" id="FTNE01000042">
    <property type="protein sequence ID" value="SIR50310.1"/>
    <property type="molecule type" value="Genomic_DNA"/>
</dbReference>
<evidence type="ECO:0000256" key="5">
    <source>
        <dbReference type="ARBA" id="ARBA00023136"/>
    </source>
</evidence>
<protein>
    <submittedName>
        <fullName evidence="7">Cytosine permease</fullName>
    </submittedName>
</protein>
<dbReference type="Proteomes" id="UP000186308">
    <property type="component" value="Unassembled WGS sequence"/>
</dbReference>
<dbReference type="RefSeq" id="WP_076454776.1">
    <property type="nucleotide sequence ID" value="NZ_FTNE01000042.1"/>
</dbReference>
<dbReference type="PANTHER" id="PTHR30569:SF0">
    <property type="entry name" value="CYTOSINE PERMEASE"/>
    <property type="match status" value="1"/>
</dbReference>
<evidence type="ECO:0000256" key="4">
    <source>
        <dbReference type="ARBA" id="ARBA00022989"/>
    </source>
</evidence>
<feature type="transmembrane region" description="Helical" evidence="6">
    <location>
        <begin position="291"/>
        <end position="311"/>
    </location>
</feature>
<feature type="transmembrane region" description="Helical" evidence="6">
    <location>
        <begin position="170"/>
        <end position="191"/>
    </location>
</feature>
<gene>
    <name evidence="7" type="ORF">SAMN05421828_1424</name>
</gene>
<dbReference type="Pfam" id="PF02133">
    <property type="entry name" value="Transp_cyt_pur"/>
    <property type="match status" value="1"/>
</dbReference>
<feature type="transmembrane region" description="Helical" evidence="6">
    <location>
        <begin position="414"/>
        <end position="435"/>
    </location>
</feature>
<feature type="transmembrane region" description="Helical" evidence="6">
    <location>
        <begin position="38"/>
        <end position="64"/>
    </location>
</feature>
<accession>A0A8G2CNU1</accession>
<feature type="transmembrane region" description="Helical" evidence="6">
    <location>
        <begin position="359"/>
        <end position="378"/>
    </location>
</feature>
<feature type="transmembrane region" description="Helical" evidence="6">
    <location>
        <begin position="332"/>
        <end position="353"/>
    </location>
</feature>
<keyword evidence="3 6" id="KW-0812">Transmembrane</keyword>
<evidence type="ECO:0000256" key="1">
    <source>
        <dbReference type="ARBA" id="ARBA00004141"/>
    </source>
</evidence>
<sequence length="442" mass="46384">MKKTHDHGGFGQAEAEVDHLLGDEYEHRPVPAAARRSLFSVSLVWAGFPMIMTGAMTGSILVLGMGFRDALAAMVIGNLVMLVYVGSLGVLGTRSGTSFAQLASIVFGRKGYVVASGLLSTLLLGWYAVQTGITGALVSSAYHLNYVLMTVIAGVFYIAITFVGVRGLHYIGLVSIPLFLALGLFVAGDAASHSSWHAILAYAGNNGKATMSMGAGLTVVIALFIDAGTVTADYNRWARSTRDSIIATACAFPIANLVAMLIGGVMTAALAKPDANPFGTDNLFGYLNGLQLGWLSALAAVFLYCNLGSVCSHCLYNSSTGWSRILGTHMRVMAVVLGAIGIVVAAGNVWAFFIQWLSLLGVVVPPIGAIVLVDQYILRRDATIDSNVRASPFIAWVIGSAVGLLVQFDAPGYSTAIASMITGGVAYYAIGALTVERARRIA</sequence>
<comment type="subcellular location">
    <subcellularLocation>
        <location evidence="1">Membrane</location>
        <topology evidence="1">Multi-pass membrane protein</topology>
    </subcellularLocation>
</comment>
<name>A0A8G2CNU1_ACIRU</name>
<evidence type="ECO:0000256" key="3">
    <source>
        <dbReference type="ARBA" id="ARBA00022692"/>
    </source>
</evidence>
<dbReference type="GO" id="GO:0015209">
    <property type="term" value="F:cytosine transmembrane transporter activity"/>
    <property type="evidence" value="ECO:0007669"/>
    <property type="project" value="InterPro"/>
</dbReference>